<dbReference type="EnsemblProtists" id="EOD38037">
    <property type="protein sequence ID" value="EOD38037"/>
    <property type="gene ID" value="EMIHUDRAFT_200435"/>
</dbReference>
<keyword evidence="2" id="KW-1185">Reference proteome</keyword>
<dbReference type="InterPro" id="IPR001611">
    <property type="entry name" value="Leu-rich_rpt"/>
</dbReference>
<dbReference type="RefSeq" id="XP_005790466.1">
    <property type="nucleotide sequence ID" value="XM_005790409.1"/>
</dbReference>
<dbReference type="SMART" id="SM00368">
    <property type="entry name" value="LRR_RI"/>
    <property type="match status" value="2"/>
</dbReference>
<evidence type="ECO:0000313" key="1">
    <source>
        <dbReference type="EnsemblProtists" id="EOD38037"/>
    </source>
</evidence>
<evidence type="ECO:0000313" key="2">
    <source>
        <dbReference type="Proteomes" id="UP000013827"/>
    </source>
</evidence>
<proteinExistence type="predicted"/>
<organism evidence="1 2">
    <name type="scientific">Emiliania huxleyi (strain CCMP1516)</name>
    <dbReference type="NCBI Taxonomy" id="280463"/>
    <lineage>
        <taxon>Eukaryota</taxon>
        <taxon>Haptista</taxon>
        <taxon>Haptophyta</taxon>
        <taxon>Prymnesiophyceae</taxon>
        <taxon>Isochrysidales</taxon>
        <taxon>Noelaerhabdaceae</taxon>
        <taxon>Emiliania</taxon>
    </lineage>
</organism>
<dbReference type="GeneID" id="17283307"/>
<name>A0A0D3KQK2_EMIH1</name>
<accession>A0A0D3KQK2</accession>
<protein>
    <submittedName>
        <fullName evidence="1">Uncharacterized protein</fullName>
    </submittedName>
</protein>
<dbReference type="InterPro" id="IPR032675">
    <property type="entry name" value="LRR_dom_sf"/>
</dbReference>
<dbReference type="PANTHER" id="PTHR24114">
    <property type="entry name" value="LEUCINE RICH REPEAT FAMILY PROTEIN"/>
    <property type="match status" value="1"/>
</dbReference>
<dbReference type="Proteomes" id="UP000013827">
    <property type="component" value="Unassembled WGS sequence"/>
</dbReference>
<dbReference type="Gene3D" id="3.80.10.10">
    <property type="entry name" value="Ribonuclease Inhibitor"/>
    <property type="match status" value="1"/>
</dbReference>
<dbReference type="Pfam" id="PF13516">
    <property type="entry name" value="LRR_6"/>
    <property type="match status" value="2"/>
</dbReference>
<dbReference type="InterPro" id="IPR052394">
    <property type="entry name" value="LRR-containing"/>
</dbReference>
<dbReference type="eggNOG" id="ENOG502SWX4">
    <property type="taxonomic scope" value="Eukaryota"/>
</dbReference>
<dbReference type="PANTHER" id="PTHR24114:SF2">
    <property type="entry name" value="F-BOX DOMAIN-CONTAINING PROTEIN-RELATED"/>
    <property type="match status" value="1"/>
</dbReference>
<dbReference type="PaxDb" id="2903-EOD38037"/>
<dbReference type="KEGG" id="ehx:EMIHUDRAFT_200435"/>
<dbReference type="AlphaFoldDB" id="A0A0D3KQK2"/>
<reference evidence="2" key="1">
    <citation type="journal article" date="2013" name="Nature">
        <title>Pan genome of the phytoplankton Emiliania underpins its global distribution.</title>
        <authorList>
            <person name="Read B.A."/>
            <person name="Kegel J."/>
            <person name="Klute M.J."/>
            <person name="Kuo A."/>
            <person name="Lefebvre S.C."/>
            <person name="Maumus F."/>
            <person name="Mayer C."/>
            <person name="Miller J."/>
            <person name="Monier A."/>
            <person name="Salamov A."/>
            <person name="Young J."/>
            <person name="Aguilar M."/>
            <person name="Claverie J.M."/>
            <person name="Frickenhaus S."/>
            <person name="Gonzalez K."/>
            <person name="Herman E.K."/>
            <person name="Lin Y.C."/>
            <person name="Napier J."/>
            <person name="Ogata H."/>
            <person name="Sarno A.F."/>
            <person name="Shmutz J."/>
            <person name="Schroeder D."/>
            <person name="de Vargas C."/>
            <person name="Verret F."/>
            <person name="von Dassow P."/>
            <person name="Valentin K."/>
            <person name="Van de Peer Y."/>
            <person name="Wheeler G."/>
            <person name="Dacks J.B."/>
            <person name="Delwiche C.F."/>
            <person name="Dyhrman S.T."/>
            <person name="Glockner G."/>
            <person name="John U."/>
            <person name="Richards T."/>
            <person name="Worden A.Z."/>
            <person name="Zhang X."/>
            <person name="Grigoriev I.V."/>
            <person name="Allen A.E."/>
            <person name="Bidle K."/>
            <person name="Borodovsky M."/>
            <person name="Bowler C."/>
            <person name="Brownlee C."/>
            <person name="Cock J.M."/>
            <person name="Elias M."/>
            <person name="Gladyshev V.N."/>
            <person name="Groth M."/>
            <person name="Guda C."/>
            <person name="Hadaegh A."/>
            <person name="Iglesias-Rodriguez M.D."/>
            <person name="Jenkins J."/>
            <person name="Jones B.M."/>
            <person name="Lawson T."/>
            <person name="Leese F."/>
            <person name="Lindquist E."/>
            <person name="Lobanov A."/>
            <person name="Lomsadze A."/>
            <person name="Malik S.B."/>
            <person name="Marsh M.E."/>
            <person name="Mackinder L."/>
            <person name="Mock T."/>
            <person name="Mueller-Roeber B."/>
            <person name="Pagarete A."/>
            <person name="Parker M."/>
            <person name="Probert I."/>
            <person name="Quesneville H."/>
            <person name="Raines C."/>
            <person name="Rensing S.A."/>
            <person name="Riano-Pachon D.M."/>
            <person name="Richier S."/>
            <person name="Rokitta S."/>
            <person name="Shiraiwa Y."/>
            <person name="Soanes D.M."/>
            <person name="van der Giezen M."/>
            <person name="Wahlund T.M."/>
            <person name="Williams B."/>
            <person name="Wilson W."/>
            <person name="Wolfe G."/>
            <person name="Wurch L.L."/>
        </authorList>
    </citation>
    <scope>NUCLEOTIDE SEQUENCE</scope>
</reference>
<dbReference type="HOGENOM" id="CLU_574201_0_0_1"/>
<reference evidence="1" key="2">
    <citation type="submission" date="2024-10" db="UniProtKB">
        <authorList>
            <consortium name="EnsemblProtists"/>
        </authorList>
    </citation>
    <scope>IDENTIFICATION</scope>
</reference>
<dbReference type="SUPFAM" id="SSF52047">
    <property type="entry name" value="RNI-like"/>
    <property type="match status" value="1"/>
</dbReference>
<sequence length="476" mass="51700">MVTSSCEEPATKRARTYGARTDGAAASTCSGPTADRQLSLFRGSTVDKCRQLDEGLTATFRRGDIRLLRRAWVLEAPDQHLPYRQVLEERERRGEMPLPLLSPEEAAALLERGDRSIGALTHPWYSPGDPDPAGVKLKILREALLVLTHIEAIFGTRTKAENEAFKRALGVMGDVYASAVGTTVLQIKEIPPRPQEFDGELCLFGLKDWVDEAAVRQALSGDLSTEFESCDLAFESTYGVVRFTTHAAALRAKAANTFSELCGGVDTRYNERSYDGRGDGEGGRDGDEGRGWCCFEGGVSGELLVRLSVYPRMKAELDKLPPKLVSLASGRAPEPVELSHSDVWQRVQQVVESIEKATFTGKSDKEKVPKLYEDYVERVATLRGTDPVASLDLFGMGLGPTSAIVIASLIADNAVLKTLHIGYNKIGDEGAAAIAEALRGNGVLKRLNIRMNGLGDQGKGAIRDAVSGREGFELLM</sequence>